<name>A0A2V1CZ28_9PLEO</name>
<evidence type="ECO:0000313" key="2">
    <source>
        <dbReference type="EMBL" id="PVH90988.1"/>
    </source>
</evidence>
<evidence type="ECO:0008006" key="4">
    <source>
        <dbReference type="Google" id="ProtNLM"/>
    </source>
</evidence>
<organism evidence="2 3">
    <name type="scientific">Periconia macrospinosa</name>
    <dbReference type="NCBI Taxonomy" id="97972"/>
    <lineage>
        <taxon>Eukaryota</taxon>
        <taxon>Fungi</taxon>
        <taxon>Dikarya</taxon>
        <taxon>Ascomycota</taxon>
        <taxon>Pezizomycotina</taxon>
        <taxon>Dothideomycetes</taxon>
        <taxon>Pleosporomycetidae</taxon>
        <taxon>Pleosporales</taxon>
        <taxon>Massarineae</taxon>
        <taxon>Periconiaceae</taxon>
        <taxon>Periconia</taxon>
    </lineage>
</organism>
<evidence type="ECO:0000256" key="1">
    <source>
        <dbReference type="SAM" id="SignalP"/>
    </source>
</evidence>
<dbReference type="EMBL" id="KZ806004">
    <property type="protein sequence ID" value="PVH90988.1"/>
    <property type="molecule type" value="Genomic_DNA"/>
</dbReference>
<protein>
    <recommendedName>
        <fullName evidence="4">Secreted protein</fullName>
    </recommendedName>
</protein>
<keyword evidence="1" id="KW-0732">Signal</keyword>
<feature type="signal peptide" evidence="1">
    <location>
        <begin position="1"/>
        <end position="17"/>
    </location>
</feature>
<keyword evidence="3" id="KW-1185">Reference proteome</keyword>
<evidence type="ECO:0000313" key="3">
    <source>
        <dbReference type="Proteomes" id="UP000244855"/>
    </source>
</evidence>
<feature type="chain" id="PRO_5015859617" description="Secreted protein" evidence="1">
    <location>
        <begin position="18"/>
        <end position="173"/>
    </location>
</feature>
<dbReference type="AlphaFoldDB" id="A0A2V1CZ28"/>
<accession>A0A2V1CZ28</accession>
<reference evidence="2 3" key="1">
    <citation type="journal article" date="2018" name="Sci. Rep.">
        <title>Comparative genomics provides insights into the lifestyle and reveals functional heterogeneity of dark septate endophytic fungi.</title>
        <authorList>
            <person name="Knapp D.G."/>
            <person name="Nemeth J.B."/>
            <person name="Barry K."/>
            <person name="Hainaut M."/>
            <person name="Henrissat B."/>
            <person name="Johnson J."/>
            <person name="Kuo A."/>
            <person name="Lim J.H.P."/>
            <person name="Lipzen A."/>
            <person name="Nolan M."/>
            <person name="Ohm R.A."/>
            <person name="Tamas L."/>
            <person name="Grigoriev I.V."/>
            <person name="Spatafora J.W."/>
            <person name="Nagy L.G."/>
            <person name="Kovacs G.M."/>
        </authorList>
    </citation>
    <scope>NUCLEOTIDE SEQUENCE [LARGE SCALE GENOMIC DNA]</scope>
    <source>
        <strain evidence="2 3">DSE2036</strain>
    </source>
</reference>
<dbReference type="Proteomes" id="UP000244855">
    <property type="component" value="Unassembled WGS sequence"/>
</dbReference>
<sequence length="173" mass="19642">MFAATLFCGTFFWFGHALPKGFAPCMPQCNHKIQQFDFSQRFEKLAKTFYHQLIPSFLTLLKTPHDVQLQLGTNLVGTQKNILSFERRTPSPNVPQLDPVVSTQLRISLPGRGEEYVPVAPPSFPFHCRLTRSLIVTHTFSFVPPPIVEFLSFLFYSLPTSRNANANANAKRK</sequence>
<gene>
    <name evidence="2" type="ORF">DM02DRAFT_386878</name>
</gene>
<proteinExistence type="predicted"/>